<evidence type="ECO:0000313" key="1">
    <source>
        <dbReference type="EMBL" id="KAJ5471079.1"/>
    </source>
</evidence>
<sequence length="196" mass="21482">MLKNGAYYLGHVVAGSGMHRTRLDGDNRRVAIDWALIKISSNRIHRQMHGDRVSGNKGFQYSNTPTNPPYHGGSLMHARDGLKLYKSGRSTGMTASAYNGLESVRLDRLESRKGAGYHLVITWVNQIATSENSYPFAEGGDSGSWITRVDGKVFGMLAGGDERMGTTYFCRINDVFDDIKDITGAAEVRIAPPPVS</sequence>
<dbReference type="EMBL" id="JAPWDO010000005">
    <property type="protein sequence ID" value="KAJ5471079.1"/>
    <property type="molecule type" value="Genomic_DNA"/>
</dbReference>
<keyword evidence="2" id="KW-1185">Reference proteome</keyword>
<dbReference type="Proteomes" id="UP001147760">
    <property type="component" value="Unassembled WGS sequence"/>
</dbReference>
<protein>
    <recommendedName>
        <fullName evidence="3">Peptidase S1 domain-containing protein</fullName>
    </recommendedName>
</protein>
<reference evidence="1" key="2">
    <citation type="journal article" date="2023" name="IMA Fungus">
        <title>Comparative genomic study of the Penicillium genus elucidates a diverse pangenome and 15 lateral gene transfer events.</title>
        <authorList>
            <person name="Petersen C."/>
            <person name="Sorensen T."/>
            <person name="Nielsen M.R."/>
            <person name="Sondergaard T.E."/>
            <person name="Sorensen J.L."/>
            <person name="Fitzpatrick D.A."/>
            <person name="Frisvad J.C."/>
            <person name="Nielsen K.L."/>
        </authorList>
    </citation>
    <scope>NUCLEOTIDE SEQUENCE</scope>
    <source>
        <strain evidence="1">IBT 17660</strain>
    </source>
</reference>
<dbReference type="SUPFAM" id="SSF50494">
    <property type="entry name" value="Trypsin-like serine proteases"/>
    <property type="match status" value="1"/>
</dbReference>
<gene>
    <name evidence="1" type="ORF">N7530_008436</name>
</gene>
<dbReference type="AlphaFoldDB" id="A0A9W9WP60"/>
<comment type="caution">
    <text evidence="1">The sequence shown here is derived from an EMBL/GenBank/DDBJ whole genome shotgun (WGS) entry which is preliminary data.</text>
</comment>
<reference evidence="1" key="1">
    <citation type="submission" date="2022-12" db="EMBL/GenBank/DDBJ databases">
        <authorList>
            <person name="Petersen C."/>
        </authorList>
    </citation>
    <scope>NUCLEOTIDE SEQUENCE</scope>
    <source>
        <strain evidence="1">IBT 17660</strain>
    </source>
</reference>
<accession>A0A9W9WP60</accession>
<organism evidence="1 2">
    <name type="scientific">Penicillium desertorum</name>
    <dbReference type="NCBI Taxonomy" id="1303715"/>
    <lineage>
        <taxon>Eukaryota</taxon>
        <taxon>Fungi</taxon>
        <taxon>Dikarya</taxon>
        <taxon>Ascomycota</taxon>
        <taxon>Pezizomycotina</taxon>
        <taxon>Eurotiomycetes</taxon>
        <taxon>Eurotiomycetidae</taxon>
        <taxon>Eurotiales</taxon>
        <taxon>Aspergillaceae</taxon>
        <taxon>Penicillium</taxon>
    </lineage>
</organism>
<dbReference type="InterPro" id="IPR009003">
    <property type="entry name" value="Peptidase_S1_PA"/>
</dbReference>
<proteinExistence type="predicted"/>
<name>A0A9W9WP60_9EURO</name>
<evidence type="ECO:0008006" key="3">
    <source>
        <dbReference type="Google" id="ProtNLM"/>
    </source>
</evidence>
<evidence type="ECO:0000313" key="2">
    <source>
        <dbReference type="Proteomes" id="UP001147760"/>
    </source>
</evidence>
<dbReference type="OrthoDB" id="5424209at2759"/>